<sequence length="203" mass="23312">MGRGKIEVKKIQDKKNRVVTFCKRRSGLMKKAQELSVLCDAQVGLIIFSQTGKLSHFSSSRDMGEIIQTYYECVGCCSESPHKFQPPYKSEEVARLMQKIHVEEKMVRTLMGEELSSLSLSDLDQLECQVQLGMNRIRMRKNQLVEDLQRRGNELQRDNDALHKMIFEGGRYVERIVKNKCGIPSTAVATNPWQQNFMQPLQG</sequence>
<reference evidence="9" key="1">
    <citation type="submission" date="2020-02" db="EMBL/GenBank/DDBJ databases">
        <title>Genome-wide identification and analysis of the MADS-box gene family in Cunninghamia lanceolate (Lamb.) Hook.</title>
        <authorList>
            <person name="Xie Y."/>
        </authorList>
    </citation>
    <scope>NUCLEOTIDE SEQUENCE</scope>
</reference>
<dbReference type="PROSITE" id="PS50066">
    <property type="entry name" value="MADS_BOX_2"/>
    <property type="match status" value="1"/>
</dbReference>
<dbReference type="PROSITE" id="PS51297">
    <property type="entry name" value="K_BOX"/>
    <property type="match status" value="1"/>
</dbReference>
<name>A0A8F3BYJ1_CUNLA</name>
<comment type="subcellular location">
    <subcellularLocation>
        <location evidence="1">Nucleus</location>
    </subcellularLocation>
</comment>
<dbReference type="GO" id="GO:0003700">
    <property type="term" value="F:DNA-binding transcription factor activity"/>
    <property type="evidence" value="ECO:0007669"/>
    <property type="project" value="InterPro"/>
</dbReference>
<dbReference type="PRINTS" id="PR00404">
    <property type="entry name" value="MADSDOMAIN"/>
</dbReference>
<dbReference type="GO" id="GO:0045944">
    <property type="term" value="P:positive regulation of transcription by RNA polymerase II"/>
    <property type="evidence" value="ECO:0007669"/>
    <property type="project" value="InterPro"/>
</dbReference>
<dbReference type="EMBL" id="MT103493">
    <property type="protein sequence ID" value="QWX93765.1"/>
    <property type="molecule type" value="mRNA"/>
</dbReference>
<dbReference type="PANTHER" id="PTHR48019">
    <property type="entry name" value="SERUM RESPONSE FACTOR HOMOLOG"/>
    <property type="match status" value="1"/>
</dbReference>
<evidence type="ECO:0000256" key="2">
    <source>
        <dbReference type="ARBA" id="ARBA00023015"/>
    </source>
</evidence>
<dbReference type="InterPro" id="IPR036879">
    <property type="entry name" value="TF_MADSbox_sf"/>
</dbReference>
<organism evidence="9">
    <name type="scientific">Cunninghamia lanceolata</name>
    <name type="common">China fir</name>
    <name type="synonym">Pinus lanceolata</name>
    <dbReference type="NCBI Taxonomy" id="28977"/>
    <lineage>
        <taxon>Eukaryota</taxon>
        <taxon>Viridiplantae</taxon>
        <taxon>Streptophyta</taxon>
        <taxon>Embryophyta</taxon>
        <taxon>Tracheophyta</taxon>
        <taxon>Spermatophyta</taxon>
        <taxon>Pinopsida</taxon>
        <taxon>Pinidae</taxon>
        <taxon>Conifers II</taxon>
        <taxon>Cupressales</taxon>
        <taxon>Cupressaceae</taxon>
        <taxon>Cunninghamia</taxon>
    </lineage>
</organism>
<dbReference type="PROSITE" id="PS00350">
    <property type="entry name" value="MADS_BOX_1"/>
    <property type="match status" value="1"/>
</dbReference>
<dbReference type="Gene3D" id="3.40.1810.10">
    <property type="entry name" value="Transcription factor, MADS-box"/>
    <property type="match status" value="1"/>
</dbReference>
<dbReference type="CDD" id="cd00265">
    <property type="entry name" value="MADS_MEF2_like"/>
    <property type="match status" value="1"/>
</dbReference>
<evidence type="ECO:0000256" key="5">
    <source>
        <dbReference type="ARBA" id="ARBA00023242"/>
    </source>
</evidence>
<evidence type="ECO:0000256" key="4">
    <source>
        <dbReference type="ARBA" id="ARBA00023163"/>
    </source>
</evidence>
<dbReference type="SMART" id="SM00432">
    <property type="entry name" value="MADS"/>
    <property type="match status" value="1"/>
</dbReference>
<dbReference type="Pfam" id="PF01486">
    <property type="entry name" value="K-box"/>
    <property type="match status" value="1"/>
</dbReference>
<evidence type="ECO:0000256" key="6">
    <source>
        <dbReference type="SAM" id="Coils"/>
    </source>
</evidence>
<feature type="coiled-coil region" evidence="6">
    <location>
        <begin position="138"/>
        <end position="165"/>
    </location>
</feature>
<keyword evidence="4" id="KW-0804">Transcription</keyword>
<evidence type="ECO:0000313" key="9">
    <source>
        <dbReference type="EMBL" id="QWX93765.1"/>
    </source>
</evidence>
<dbReference type="Pfam" id="PF00319">
    <property type="entry name" value="SRF-TF"/>
    <property type="match status" value="1"/>
</dbReference>
<protein>
    <submittedName>
        <fullName evidence="9">MADS-box protein 26</fullName>
    </submittedName>
</protein>
<dbReference type="GO" id="GO:0000977">
    <property type="term" value="F:RNA polymerase II transcription regulatory region sequence-specific DNA binding"/>
    <property type="evidence" value="ECO:0007669"/>
    <property type="project" value="InterPro"/>
</dbReference>
<proteinExistence type="evidence at transcript level"/>
<dbReference type="GO" id="GO:0046983">
    <property type="term" value="F:protein dimerization activity"/>
    <property type="evidence" value="ECO:0007669"/>
    <property type="project" value="InterPro"/>
</dbReference>
<dbReference type="InterPro" id="IPR050142">
    <property type="entry name" value="MADS-box/MEF2_TF"/>
</dbReference>
<feature type="domain" description="K-box" evidence="8">
    <location>
        <begin position="86"/>
        <end position="172"/>
    </location>
</feature>
<feature type="domain" description="MADS-box" evidence="7">
    <location>
        <begin position="1"/>
        <end position="61"/>
    </location>
</feature>
<dbReference type="InterPro" id="IPR033896">
    <property type="entry name" value="MEF2-like_N"/>
</dbReference>
<keyword evidence="5" id="KW-0539">Nucleus</keyword>
<accession>A0A8F3BYJ1</accession>
<dbReference type="InterPro" id="IPR002100">
    <property type="entry name" value="TF_MADSbox"/>
</dbReference>
<evidence type="ECO:0000256" key="1">
    <source>
        <dbReference type="ARBA" id="ARBA00004123"/>
    </source>
</evidence>
<dbReference type="AlphaFoldDB" id="A0A8F3BYJ1"/>
<dbReference type="SUPFAM" id="SSF55455">
    <property type="entry name" value="SRF-like"/>
    <property type="match status" value="1"/>
</dbReference>
<keyword evidence="3" id="KW-0238">DNA-binding</keyword>
<keyword evidence="6" id="KW-0175">Coiled coil</keyword>
<evidence type="ECO:0000259" key="7">
    <source>
        <dbReference type="PROSITE" id="PS50066"/>
    </source>
</evidence>
<gene>
    <name evidence="9" type="primary">MADS26</name>
</gene>
<dbReference type="InterPro" id="IPR002487">
    <property type="entry name" value="TF_Kbox"/>
</dbReference>
<dbReference type="GO" id="GO:0005634">
    <property type="term" value="C:nucleus"/>
    <property type="evidence" value="ECO:0007669"/>
    <property type="project" value="UniProtKB-SubCell"/>
</dbReference>
<evidence type="ECO:0000259" key="8">
    <source>
        <dbReference type="PROSITE" id="PS51297"/>
    </source>
</evidence>
<evidence type="ECO:0000256" key="3">
    <source>
        <dbReference type="ARBA" id="ARBA00023125"/>
    </source>
</evidence>
<keyword evidence="2" id="KW-0805">Transcription regulation</keyword>